<evidence type="ECO:0000256" key="2">
    <source>
        <dbReference type="PROSITE-ProRule" id="PRU00024"/>
    </source>
</evidence>
<dbReference type="Gene3D" id="3.30.160.60">
    <property type="entry name" value="Classic Zinc Finger"/>
    <property type="match status" value="1"/>
</dbReference>
<dbReference type="PROSITE" id="PS50194">
    <property type="entry name" value="FILAMIN_REPEAT"/>
    <property type="match status" value="1"/>
</dbReference>
<evidence type="ECO:0000256" key="1">
    <source>
        <dbReference type="ARBA" id="ARBA00022737"/>
    </source>
</evidence>
<keyword evidence="1" id="KW-0677">Repeat</keyword>
<evidence type="ECO:0000313" key="6">
    <source>
        <dbReference type="Proteomes" id="UP001163046"/>
    </source>
</evidence>
<name>A0A9X0CTK4_9CNID</name>
<gene>
    <name evidence="5" type="ORF">OS493_015443</name>
</gene>
<dbReference type="PROSITE" id="PS00028">
    <property type="entry name" value="ZINC_FINGER_C2H2_1"/>
    <property type="match status" value="1"/>
</dbReference>
<comment type="caution">
    <text evidence="5">The sequence shown here is derived from an EMBL/GenBank/DDBJ whole genome shotgun (WGS) entry which is preliminary data.</text>
</comment>
<dbReference type="SMART" id="SM00557">
    <property type="entry name" value="IG_FLMN"/>
    <property type="match status" value="1"/>
</dbReference>
<dbReference type="InterPro" id="IPR013783">
    <property type="entry name" value="Ig-like_fold"/>
</dbReference>
<dbReference type="OrthoDB" id="5957022at2759"/>
<organism evidence="5 6">
    <name type="scientific">Desmophyllum pertusum</name>
    <dbReference type="NCBI Taxonomy" id="174260"/>
    <lineage>
        <taxon>Eukaryota</taxon>
        <taxon>Metazoa</taxon>
        <taxon>Cnidaria</taxon>
        <taxon>Anthozoa</taxon>
        <taxon>Hexacorallia</taxon>
        <taxon>Scleractinia</taxon>
        <taxon>Caryophylliina</taxon>
        <taxon>Caryophylliidae</taxon>
        <taxon>Desmophyllum</taxon>
    </lineage>
</organism>
<dbReference type="Pfam" id="PF00643">
    <property type="entry name" value="zf-B_box"/>
    <property type="match status" value="1"/>
</dbReference>
<dbReference type="Gene3D" id="4.10.830.40">
    <property type="match status" value="1"/>
</dbReference>
<evidence type="ECO:0000256" key="3">
    <source>
        <dbReference type="PROSITE-ProRule" id="PRU00087"/>
    </source>
</evidence>
<dbReference type="PROSITE" id="PS50119">
    <property type="entry name" value="ZF_BBOX"/>
    <property type="match status" value="1"/>
</dbReference>
<evidence type="ECO:0000259" key="4">
    <source>
        <dbReference type="PROSITE" id="PS50119"/>
    </source>
</evidence>
<reference evidence="5" key="1">
    <citation type="submission" date="2023-01" db="EMBL/GenBank/DDBJ databases">
        <title>Genome assembly of the deep-sea coral Lophelia pertusa.</title>
        <authorList>
            <person name="Herrera S."/>
            <person name="Cordes E."/>
        </authorList>
    </citation>
    <scope>NUCLEOTIDE SEQUENCE</scope>
    <source>
        <strain evidence="5">USNM1676648</strain>
        <tissue evidence="5">Polyp</tissue>
    </source>
</reference>
<dbReference type="SMART" id="SM00336">
    <property type="entry name" value="BBOX"/>
    <property type="match status" value="2"/>
</dbReference>
<keyword evidence="2" id="KW-0862">Zinc</keyword>
<protein>
    <recommendedName>
        <fullName evidence="4">B box-type domain-containing protein</fullName>
    </recommendedName>
</protein>
<keyword evidence="2" id="KW-0863">Zinc-finger</keyword>
<dbReference type="InterPro" id="IPR017868">
    <property type="entry name" value="Filamin/ABP280_repeat-like"/>
</dbReference>
<dbReference type="InterPro" id="IPR013087">
    <property type="entry name" value="Znf_C2H2_type"/>
</dbReference>
<dbReference type="SUPFAM" id="SSF81296">
    <property type="entry name" value="E set domains"/>
    <property type="match status" value="1"/>
</dbReference>
<accession>A0A9X0CTK4</accession>
<dbReference type="GO" id="GO:0008270">
    <property type="term" value="F:zinc ion binding"/>
    <property type="evidence" value="ECO:0007669"/>
    <property type="project" value="UniProtKB-KW"/>
</dbReference>
<dbReference type="InterPro" id="IPR014756">
    <property type="entry name" value="Ig_E-set"/>
</dbReference>
<dbReference type="InterPro" id="IPR000315">
    <property type="entry name" value="Znf_B-box"/>
</dbReference>
<dbReference type="Pfam" id="PF00630">
    <property type="entry name" value="Filamin"/>
    <property type="match status" value="1"/>
</dbReference>
<dbReference type="EMBL" id="MU826833">
    <property type="protein sequence ID" value="KAJ7372974.1"/>
    <property type="molecule type" value="Genomic_DNA"/>
</dbReference>
<dbReference type="InterPro" id="IPR001298">
    <property type="entry name" value="Filamin/ABP280_rpt"/>
</dbReference>
<keyword evidence="6" id="KW-1185">Reference proteome</keyword>
<feature type="domain" description="B box-type" evidence="4">
    <location>
        <begin position="138"/>
        <end position="186"/>
    </location>
</feature>
<dbReference type="Gene3D" id="2.60.40.10">
    <property type="entry name" value="Immunoglobulins"/>
    <property type="match status" value="1"/>
</dbReference>
<proteinExistence type="predicted"/>
<evidence type="ECO:0000313" key="5">
    <source>
        <dbReference type="EMBL" id="KAJ7372974.1"/>
    </source>
</evidence>
<feature type="repeat" description="Filamin" evidence="3">
    <location>
        <begin position="291"/>
        <end position="392"/>
    </location>
</feature>
<dbReference type="PANTHER" id="PTHR25462">
    <property type="entry name" value="BONUS, ISOFORM C-RELATED"/>
    <property type="match status" value="1"/>
</dbReference>
<dbReference type="Proteomes" id="UP001163046">
    <property type="component" value="Unassembled WGS sequence"/>
</dbReference>
<keyword evidence="2" id="KW-0479">Metal-binding</keyword>
<dbReference type="InterPro" id="IPR047153">
    <property type="entry name" value="TRIM45/56/19-like"/>
</dbReference>
<dbReference type="SUPFAM" id="SSF57845">
    <property type="entry name" value="B-box zinc-binding domain"/>
    <property type="match status" value="1"/>
</dbReference>
<sequence>MSNLREVIPGPKDTTLPAYILLSVRRNSATKPSLEGQVIQMSHLSDRNRLDSRKSVRNLPANSLLVSLLDLLLIQEGETVECDVCDSSEESSANVRCRECSEYLCELHAEAHKRARDTKQHVLLSFEHLKTMSLRELNRPTYCTTHTDERLALFCDTCNASICRNCALTGHRAHHTQFLEDAYSKLRPRLSKVLEQTRSVCVKVENAIPVLDWMQARVNLKADGVLRDIEDCFNSKIKALEQRKSELRAVVELVRVNRKTSLEIQRRRLEASRDTLRVSCRFVKRVLEEDASYAHYATTTAEGQGLQEAHINQPARFTVVTRDRKGIPIVCENSDVRVQIEAPDGTLNEAEVTAQNGGKHSISYTPSASGQHLIHVSIRSCLMNESPFAVTVPHKTRDYENMNHPQLVIGGLGRTWAIKRSTRCNSRHGQQNRCLRPK</sequence>
<dbReference type="AlphaFoldDB" id="A0A9X0CTK4"/>
<dbReference type="PANTHER" id="PTHR25462:SF296">
    <property type="entry name" value="MEIOTIC P26, ISOFORM F"/>
    <property type="match status" value="1"/>
</dbReference>